<dbReference type="PANTHER" id="PTHR42951">
    <property type="entry name" value="METALLO-BETA-LACTAMASE DOMAIN-CONTAINING"/>
    <property type="match status" value="1"/>
</dbReference>
<gene>
    <name evidence="2" type="ORF">HGRIS_003730</name>
</gene>
<proteinExistence type="predicted"/>
<dbReference type="InterPro" id="IPR001279">
    <property type="entry name" value="Metallo-B-lactamas"/>
</dbReference>
<dbReference type="SMART" id="SM00849">
    <property type="entry name" value="Lactamase_B"/>
    <property type="match status" value="1"/>
</dbReference>
<feature type="domain" description="Metallo-beta-lactamase" evidence="1">
    <location>
        <begin position="33"/>
        <end position="238"/>
    </location>
</feature>
<evidence type="ECO:0000313" key="3">
    <source>
        <dbReference type="Proteomes" id="UP001556367"/>
    </source>
</evidence>
<sequence length="305" mass="33763">MSSILERMPAFESRRLVGSTFLIRERDDVYDEHPHIYAKINPGISTIVIIDTGCGGASNDPDVGVTSLREFIETVDVADNDHKPLNKDGSMSYVIVLSHCHYDHILAVEQFSDAVILASANSPEFVDSENLPAHSLCDALGLRTPSYESTLVPHKHEIPETGMIILHTPGHTPDELAVYDYQERMLYVGDTLYEHAPIIFPKEGSIIEWFTSVNALISLVQSEKVDDGGQRLQISAGHETAGQPALAVLTSTKAFMQGVIEGKEPVRERMVKRGEETVMYRQDNGVYSLICPERLVLEARAVQCS</sequence>
<dbReference type="PANTHER" id="PTHR42951:SF4">
    <property type="entry name" value="ACYL-COENZYME A THIOESTERASE MBLAC2"/>
    <property type="match status" value="1"/>
</dbReference>
<accession>A0ABR3JH40</accession>
<keyword evidence="3" id="KW-1185">Reference proteome</keyword>
<organism evidence="2 3">
    <name type="scientific">Hohenbuehelia grisea</name>
    <dbReference type="NCBI Taxonomy" id="104357"/>
    <lineage>
        <taxon>Eukaryota</taxon>
        <taxon>Fungi</taxon>
        <taxon>Dikarya</taxon>
        <taxon>Basidiomycota</taxon>
        <taxon>Agaricomycotina</taxon>
        <taxon>Agaricomycetes</taxon>
        <taxon>Agaricomycetidae</taxon>
        <taxon>Agaricales</taxon>
        <taxon>Pleurotineae</taxon>
        <taxon>Pleurotaceae</taxon>
        <taxon>Hohenbuehelia</taxon>
    </lineage>
</organism>
<dbReference type="CDD" id="cd06262">
    <property type="entry name" value="metallo-hydrolase-like_MBL-fold"/>
    <property type="match status" value="1"/>
</dbReference>
<dbReference type="Gene3D" id="3.60.15.10">
    <property type="entry name" value="Ribonuclease Z/Hydroxyacylglutathione hydrolase-like"/>
    <property type="match status" value="1"/>
</dbReference>
<protein>
    <recommendedName>
        <fullName evidence="1">Metallo-beta-lactamase domain-containing protein</fullName>
    </recommendedName>
</protein>
<comment type="caution">
    <text evidence="2">The sequence shown here is derived from an EMBL/GenBank/DDBJ whole genome shotgun (WGS) entry which is preliminary data.</text>
</comment>
<evidence type="ECO:0000313" key="2">
    <source>
        <dbReference type="EMBL" id="KAL0954780.1"/>
    </source>
</evidence>
<dbReference type="InterPro" id="IPR036866">
    <property type="entry name" value="RibonucZ/Hydroxyglut_hydro"/>
</dbReference>
<dbReference type="EMBL" id="JASNQZ010000007">
    <property type="protein sequence ID" value="KAL0954780.1"/>
    <property type="molecule type" value="Genomic_DNA"/>
</dbReference>
<dbReference type="Pfam" id="PF00753">
    <property type="entry name" value="Lactamase_B"/>
    <property type="match status" value="1"/>
</dbReference>
<reference evidence="3" key="1">
    <citation type="submission" date="2024-06" db="EMBL/GenBank/DDBJ databases">
        <title>Multi-omics analyses provide insights into the biosynthesis of the anticancer antibiotic pleurotin in Hohenbuehelia grisea.</title>
        <authorList>
            <person name="Weaver J.A."/>
            <person name="Alberti F."/>
        </authorList>
    </citation>
    <scope>NUCLEOTIDE SEQUENCE [LARGE SCALE GENOMIC DNA]</scope>
    <source>
        <strain evidence="3">T-177</strain>
    </source>
</reference>
<dbReference type="SUPFAM" id="SSF56281">
    <property type="entry name" value="Metallo-hydrolase/oxidoreductase"/>
    <property type="match status" value="1"/>
</dbReference>
<dbReference type="InterPro" id="IPR050855">
    <property type="entry name" value="NDM-1-like"/>
</dbReference>
<evidence type="ECO:0000259" key="1">
    <source>
        <dbReference type="SMART" id="SM00849"/>
    </source>
</evidence>
<name>A0ABR3JH40_9AGAR</name>
<dbReference type="Proteomes" id="UP001556367">
    <property type="component" value="Unassembled WGS sequence"/>
</dbReference>